<proteinExistence type="inferred from homology"/>
<evidence type="ECO:0000256" key="1">
    <source>
        <dbReference type="HAMAP-Rule" id="MF_00645"/>
    </source>
</evidence>
<dbReference type="PROSITE" id="PS51112">
    <property type="entry name" value="AMMECR1"/>
    <property type="match status" value="1"/>
</dbReference>
<evidence type="ECO:0000259" key="2">
    <source>
        <dbReference type="PROSITE" id="PS51112"/>
    </source>
</evidence>
<keyword evidence="4" id="KW-1185">Reference proteome</keyword>
<dbReference type="NCBIfam" id="TIGR00296">
    <property type="entry name" value="TIGR00296 family protein"/>
    <property type="match status" value="1"/>
</dbReference>
<comment type="caution">
    <text evidence="3">The sequence shown here is derived from an EMBL/GenBank/DDBJ whole genome shotgun (WGS) entry which is preliminary data.</text>
</comment>
<dbReference type="PATRIC" id="fig|1550566.3.peg.2234"/>
<dbReference type="Gene3D" id="3.30.700.20">
    <property type="entry name" value="Hypothetical protein ph0010, domain 1"/>
    <property type="match status" value="1"/>
</dbReference>
<dbReference type="EMBL" id="JXOJ01000006">
    <property type="protein sequence ID" value="KLK87447.1"/>
    <property type="molecule type" value="Genomic_DNA"/>
</dbReference>
<dbReference type="STRING" id="1550566.SZ63_10245"/>
<accession>A0A0H1R3Y4</accession>
<protein>
    <recommendedName>
        <fullName evidence="1">Protein SZ63_10245</fullName>
    </recommendedName>
</protein>
<dbReference type="RefSeq" id="WP_048185039.1">
    <property type="nucleotide sequence ID" value="NZ_JXOJ01000006.1"/>
</dbReference>
<dbReference type="NCBIfam" id="TIGR04335">
    <property type="entry name" value="AmmeMemoSam_A"/>
    <property type="match status" value="1"/>
</dbReference>
<dbReference type="AlphaFoldDB" id="A0A0H1R3Y4"/>
<dbReference type="InterPro" id="IPR002733">
    <property type="entry name" value="AMMECR1_domain"/>
</dbReference>
<dbReference type="Pfam" id="PF01871">
    <property type="entry name" value="AMMECR1"/>
    <property type="match status" value="1"/>
</dbReference>
<dbReference type="Gene3D" id="3.30.1490.150">
    <property type="entry name" value="Hypothetical protein ph0010, domain 2"/>
    <property type="match status" value="1"/>
</dbReference>
<sequence length="188" mass="20537">MEMLTPEEGRTAVRLARKAIEKAVDGERMVLPDLPEVFGEKRGVFVTIKRQGHLRGCIGLPYPIRPLGDAILEAAASAALEDPRFPPVSRSELCDLDLEVTVLTLPRQLDCPPQERPDHVEVGKHGLIVSGLGTGGLLLPQVPTEYGWGSREFLDQTCIKAGLSPGCWKRGDVAVQTFEGQIFEEKAV</sequence>
<dbReference type="SUPFAM" id="SSF143447">
    <property type="entry name" value="AMMECR1-like"/>
    <property type="match status" value="1"/>
</dbReference>
<dbReference type="HAMAP" id="MF_00645">
    <property type="entry name" value="AMMECR1"/>
    <property type="match status" value="1"/>
</dbReference>
<evidence type="ECO:0000313" key="4">
    <source>
        <dbReference type="Proteomes" id="UP000035301"/>
    </source>
</evidence>
<organism evidence="3 4">
    <name type="scientific">Methanoculleus sediminis</name>
    <dbReference type="NCBI Taxonomy" id="1550566"/>
    <lineage>
        <taxon>Archaea</taxon>
        <taxon>Methanobacteriati</taxon>
        <taxon>Methanobacteriota</taxon>
        <taxon>Stenosarchaea group</taxon>
        <taxon>Methanomicrobia</taxon>
        <taxon>Methanomicrobiales</taxon>
        <taxon>Methanomicrobiaceae</taxon>
        <taxon>Methanoculleus</taxon>
    </lineage>
</organism>
<feature type="domain" description="AMMECR1" evidence="2">
    <location>
        <begin position="7"/>
        <end position="188"/>
    </location>
</feature>
<dbReference type="InterPro" id="IPR027623">
    <property type="entry name" value="AmmeMemoSam_A"/>
</dbReference>
<evidence type="ECO:0000313" key="3">
    <source>
        <dbReference type="EMBL" id="KLK87447.1"/>
    </source>
</evidence>
<dbReference type="InterPro" id="IPR036071">
    <property type="entry name" value="AMMECR1_dom_sf"/>
</dbReference>
<dbReference type="PANTHER" id="PTHR13016:SF0">
    <property type="entry name" value="AMME SYNDROME CANDIDATE GENE 1 PROTEIN"/>
    <property type="match status" value="1"/>
</dbReference>
<dbReference type="InterPro" id="IPR023473">
    <property type="entry name" value="AMMECR1"/>
</dbReference>
<dbReference type="OrthoDB" id="25187at2157"/>
<dbReference type="InterPro" id="IPR027485">
    <property type="entry name" value="AMMECR1_N"/>
</dbReference>
<name>A0A0H1R3Y4_9EURY</name>
<dbReference type="InterPro" id="IPR023472">
    <property type="entry name" value="Uncharacterised_MJ0810"/>
</dbReference>
<gene>
    <name evidence="3" type="ORF">SZ63_10245</name>
</gene>
<dbReference type="PANTHER" id="PTHR13016">
    <property type="entry name" value="AMMECR1 HOMOLOG"/>
    <property type="match status" value="1"/>
</dbReference>
<reference evidence="3 4" key="1">
    <citation type="journal article" date="2015" name="Int. J. Syst. Evol. Microbiol.">
        <title>Methanoculleus sediminis sp. nov., a methanogen from sediments near a submarine mud volcano.</title>
        <authorList>
            <person name="Chen S.C."/>
            <person name="Chen M.F."/>
            <person name="Lai M.C."/>
            <person name="Weng C.Y."/>
            <person name="Wu S.Y."/>
            <person name="Lin S."/>
            <person name="Yang T.F."/>
            <person name="Chen P.C."/>
        </authorList>
    </citation>
    <scope>NUCLEOTIDE SEQUENCE [LARGE SCALE GENOMIC DNA]</scope>
    <source>
        <strain evidence="3 4">S3Fa</strain>
    </source>
</reference>
<dbReference type="Proteomes" id="UP000035301">
    <property type="component" value="Unassembled WGS sequence"/>
</dbReference>